<dbReference type="AlphaFoldDB" id="K0UU36"/>
<dbReference type="Proteomes" id="UP000006072">
    <property type="component" value="Unassembled WGS sequence"/>
</dbReference>
<dbReference type="EMBL" id="ALQA01000013">
    <property type="protein sequence ID" value="EJZ10707.1"/>
    <property type="molecule type" value="Genomic_DNA"/>
</dbReference>
<dbReference type="GO" id="GO:0030638">
    <property type="term" value="P:polyketide metabolic process"/>
    <property type="evidence" value="ECO:0007669"/>
    <property type="project" value="InterPro"/>
</dbReference>
<sequence>MSDTDLRDFYRRYVEAANAREFDRMNEFINDQTAHYGEPGTRDAVVASLEAIIDAVPDFHWQVTELLITGNRLAARLINTGTPVKEWLGVAPTGSSFEITEYALYEVRDGRFVHMSNVHDVDELQRQLAA</sequence>
<dbReference type="InterPro" id="IPR009959">
    <property type="entry name" value="Cyclase_SnoaL-like"/>
</dbReference>
<dbReference type="PATRIC" id="fig|1194972.3.peg.1673"/>
<comment type="caution">
    <text evidence="1">The sequence shown here is derived from an EMBL/GenBank/DDBJ whole genome shotgun (WGS) entry which is preliminary data.</text>
</comment>
<keyword evidence="2" id="KW-1185">Reference proteome</keyword>
<dbReference type="eggNOG" id="COG5485">
    <property type="taxonomic scope" value="Bacteria"/>
</dbReference>
<dbReference type="RefSeq" id="WP_003931338.1">
    <property type="nucleotide sequence ID" value="NZ_JH814693.1"/>
</dbReference>
<accession>K0UU36</accession>
<organism evidence="1 2">
    <name type="scientific">Mycolicibacterium vaccae ATCC 25954</name>
    <dbReference type="NCBI Taxonomy" id="1194972"/>
    <lineage>
        <taxon>Bacteria</taxon>
        <taxon>Bacillati</taxon>
        <taxon>Actinomycetota</taxon>
        <taxon>Actinomycetes</taxon>
        <taxon>Mycobacteriales</taxon>
        <taxon>Mycobacteriaceae</taxon>
        <taxon>Mycolicibacterium</taxon>
    </lineage>
</organism>
<evidence type="ECO:0000313" key="1">
    <source>
        <dbReference type="EMBL" id="EJZ10707.1"/>
    </source>
</evidence>
<dbReference type="InterPro" id="IPR032710">
    <property type="entry name" value="NTF2-like_dom_sf"/>
</dbReference>
<gene>
    <name evidence="1" type="ORF">MVAC_08309</name>
</gene>
<reference evidence="1 2" key="1">
    <citation type="journal article" date="2012" name="J. Bacteriol.">
        <title>Complete Genome Sequence of Mycobacterium vaccae Type Strain ATCC 25954.</title>
        <authorList>
            <person name="Ho Y.S."/>
            <person name="Adroub S.A."/>
            <person name="Abadi M."/>
            <person name="Al Alwan B."/>
            <person name="Alkhateeb R."/>
            <person name="Gao G."/>
            <person name="Ragab A."/>
            <person name="Ali S."/>
            <person name="van Soolingen D."/>
            <person name="Bitter W."/>
            <person name="Pain A."/>
            <person name="Abdallah A.M."/>
        </authorList>
    </citation>
    <scope>NUCLEOTIDE SEQUENCE [LARGE SCALE GENOMIC DNA]</scope>
    <source>
        <strain evidence="1 2">ATCC 25954</strain>
    </source>
</reference>
<evidence type="ECO:0000313" key="2">
    <source>
        <dbReference type="Proteomes" id="UP000006072"/>
    </source>
</evidence>
<name>K0UU36_MYCVA</name>
<dbReference type="HOGENOM" id="CLU_100997_5_3_11"/>
<dbReference type="Gene3D" id="3.10.450.50">
    <property type="match status" value="1"/>
</dbReference>
<evidence type="ECO:0008006" key="3">
    <source>
        <dbReference type="Google" id="ProtNLM"/>
    </source>
</evidence>
<dbReference type="SUPFAM" id="SSF54427">
    <property type="entry name" value="NTF2-like"/>
    <property type="match status" value="1"/>
</dbReference>
<proteinExistence type="predicted"/>
<dbReference type="Pfam" id="PF07366">
    <property type="entry name" value="SnoaL"/>
    <property type="match status" value="1"/>
</dbReference>
<protein>
    <recommendedName>
        <fullName evidence="3">Ester cyclase</fullName>
    </recommendedName>
</protein>